<reference evidence="12" key="1">
    <citation type="journal article" date="2017" name="Proc. Natl. Acad. Sci. U.S.A.">
        <title>Simulation of Deepwater Horizon oil plume reveals substrate specialization within a complex community of hydrocarbon degraders.</title>
        <authorList>
            <person name="Hu P."/>
            <person name="Dubinsky E.A."/>
            <person name="Probst A.J."/>
            <person name="Wang J."/>
            <person name="Sieber C.M.K."/>
            <person name="Tom L.M."/>
            <person name="Gardinali P."/>
            <person name="Banfield J.F."/>
            <person name="Atlas R.M."/>
            <person name="Andersen G.L."/>
        </authorList>
    </citation>
    <scope>NUCLEOTIDE SEQUENCE [LARGE SCALE GENOMIC DNA]</scope>
</reference>
<evidence type="ECO:0000256" key="4">
    <source>
        <dbReference type="ARBA" id="ARBA00022496"/>
    </source>
</evidence>
<feature type="transmembrane region" description="Helical" evidence="9">
    <location>
        <begin position="37"/>
        <end position="57"/>
    </location>
</feature>
<dbReference type="Pfam" id="PF01545">
    <property type="entry name" value="Cation_efflux"/>
    <property type="match status" value="1"/>
</dbReference>
<keyword evidence="7 9" id="KW-1133">Transmembrane helix</keyword>
<proteinExistence type="inferred from homology"/>
<evidence type="ECO:0000259" key="10">
    <source>
        <dbReference type="Pfam" id="PF01545"/>
    </source>
</evidence>
<evidence type="ECO:0000313" key="12">
    <source>
        <dbReference type="Proteomes" id="UP000227088"/>
    </source>
</evidence>
<dbReference type="InterPro" id="IPR027469">
    <property type="entry name" value="Cation_efflux_TMD_sf"/>
</dbReference>
<organism evidence="11 12">
    <name type="scientific">Oleispira antarctica</name>
    <dbReference type="NCBI Taxonomy" id="188908"/>
    <lineage>
        <taxon>Bacteria</taxon>
        <taxon>Pseudomonadati</taxon>
        <taxon>Pseudomonadota</taxon>
        <taxon>Gammaproteobacteria</taxon>
        <taxon>Oceanospirillales</taxon>
        <taxon>Oceanospirillaceae</taxon>
        <taxon>Oleispira</taxon>
    </lineage>
</organism>
<evidence type="ECO:0000256" key="1">
    <source>
        <dbReference type="ARBA" id="ARBA00004141"/>
    </source>
</evidence>
<comment type="similarity">
    <text evidence="2">Belongs to the cation diffusion facilitator (CDF) transporter (TC 2.A.4) family. FieF subfamily.</text>
</comment>
<dbReference type="AlphaFoldDB" id="A0A1Y5HXC2"/>
<dbReference type="NCBIfam" id="TIGR01297">
    <property type="entry name" value="CDF"/>
    <property type="match status" value="1"/>
</dbReference>
<feature type="domain" description="Cation efflux protein transmembrane" evidence="10">
    <location>
        <begin position="11"/>
        <end position="217"/>
    </location>
</feature>
<evidence type="ECO:0000256" key="6">
    <source>
        <dbReference type="ARBA" id="ARBA00022906"/>
    </source>
</evidence>
<dbReference type="GO" id="GO:0015086">
    <property type="term" value="F:cadmium ion transmembrane transporter activity"/>
    <property type="evidence" value="ECO:0007669"/>
    <property type="project" value="TreeGrafter"/>
</dbReference>
<name>A0A1Y5HXC2_OLEAN</name>
<keyword evidence="4" id="KW-0408">Iron</keyword>
<keyword evidence="5 9" id="KW-0812">Transmembrane</keyword>
<evidence type="ECO:0000256" key="9">
    <source>
        <dbReference type="SAM" id="Phobius"/>
    </source>
</evidence>
<evidence type="ECO:0000256" key="5">
    <source>
        <dbReference type="ARBA" id="ARBA00022692"/>
    </source>
</evidence>
<feature type="transmembrane region" description="Helical" evidence="9">
    <location>
        <begin position="158"/>
        <end position="180"/>
    </location>
</feature>
<feature type="transmembrane region" description="Helical" evidence="9">
    <location>
        <begin position="12"/>
        <end position="31"/>
    </location>
</feature>
<dbReference type="GO" id="GO:0015341">
    <property type="term" value="F:zinc efflux antiporter activity"/>
    <property type="evidence" value="ECO:0007669"/>
    <property type="project" value="TreeGrafter"/>
</dbReference>
<keyword evidence="6" id="KW-0864">Zinc transport</keyword>
<feature type="transmembrane region" description="Helical" evidence="9">
    <location>
        <begin position="78"/>
        <end position="99"/>
    </location>
</feature>
<dbReference type="InterPro" id="IPR050291">
    <property type="entry name" value="CDF_Transporter"/>
</dbReference>
<keyword evidence="6" id="KW-0406">Ion transport</keyword>
<sequence length="301" mass="32995">MSSITAEKNALVVGAIINVLMAISGWLAYYFSNSQAILLDGNFSFIAFLVTLIAIRISTIKAKTTDTFPFGQYVYEALFSFSKGIMIIGVLLMALVMSISRISHYLNGAQTEALNTSIILIYTVAMVILCLILALYCRHQNKKLNNSSTILRAEYLGAKVDGFMSLAAGLALFGIGYVNIESSFGFLHYIGDAILVILLVLLLGKGPFVLVRDSFVEMAGGVLQNKDEKEKIESILVECFPIDLLKESYISKTGSSYLVVAYMNGQGVDHIGYEALEQIKIQALEKLKLSYQHAILEVVLA</sequence>
<feature type="transmembrane region" description="Helical" evidence="9">
    <location>
        <begin position="119"/>
        <end position="137"/>
    </location>
</feature>
<dbReference type="EMBL" id="MABE01000531">
    <property type="protein sequence ID" value="OUS39712.1"/>
    <property type="molecule type" value="Genomic_DNA"/>
</dbReference>
<dbReference type="PANTHER" id="PTHR43840">
    <property type="entry name" value="MITOCHONDRIAL METAL TRANSPORTER 1-RELATED"/>
    <property type="match status" value="1"/>
</dbReference>
<keyword evidence="3" id="KW-0813">Transport</keyword>
<keyword evidence="4" id="KW-0410">Iron transport</keyword>
<comment type="caution">
    <text evidence="11">The sequence shown here is derived from an EMBL/GenBank/DDBJ whole genome shotgun (WGS) entry which is preliminary data.</text>
</comment>
<keyword evidence="8 9" id="KW-0472">Membrane</keyword>
<keyword evidence="6" id="KW-0862">Zinc</keyword>
<dbReference type="GO" id="GO:0006882">
    <property type="term" value="P:intracellular zinc ion homeostasis"/>
    <property type="evidence" value="ECO:0007669"/>
    <property type="project" value="TreeGrafter"/>
</dbReference>
<accession>A0A1Y5HXC2</accession>
<dbReference type="Gene3D" id="1.20.1510.10">
    <property type="entry name" value="Cation efflux protein transmembrane domain"/>
    <property type="match status" value="1"/>
</dbReference>
<feature type="transmembrane region" description="Helical" evidence="9">
    <location>
        <begin position="186"/>
        <end position="204"/>
    </location>
</feature>
<evidence type="ECO:0000256" key="8">
    <source>
        <dbReference type="ARBA" id="ARBA00023136"/>
    </source>
</evidence>
<protein>
    <recommendedName>
        <fullName evidence="10">Cation efflux protein transmembrane domain-containing protein</fullName>
    </recommendedName>
</protein>
<evidence type="ECO:0000256" key="7">
    <source>
        <dbReference type="ARBA" id="ARBA00022989"/>
    </source>
</evidence>
<dbReference type="SUPFAM" id="SSF161111">
    <property type="entry name" value="Cation efflux protein transmembrane domain-like"/>
    <property type="match status" value="1"/>
</dbReference>
<evidence type="ECO:0000256" key="2">
    <source>
        <dbReference type="ARBA" id="ARBA00010212"/>
    </source>
</evidence>
<comment type="subcellular location">
    <subcellularLocation>
        <location evidence="1">Membrane</location>
        <topology evidence="1">Multi-pass membrane protein</topology>
    </subcellularLocation>
</comment>
<dbReference type="Proteomes" id="UP000227088">
    <property type="component" value="Unassembled WGS sequence"/>
</dbReference>
<evidence type="ECO:0000256" key="3">
    <source>
        <dbReference type="ARBA" id="ARBA00022448"/>
    </source>
</evidence>
<gene>
    <name evidence="11" type="ORF">A9R00_09210</name>
</gene>
<dbReference type="InterPro" id="IPR002524">
    <property type="entry name" value="Cation_efflux"/>
</dbReference>
<dbReference type="GO" id="GO:0015093">
    <property type="term" value="F:ferrous iron transmembrane transporter activity"/>
    <property type="evidence" value="ECO:0007669"/>
    <property type="project" value="TreeGrafter"/>
</dbReference>
<dbReference type="PANTHER" id="PTHR43840:SF15">
    <property type="entry name" value="MITOCHONDRIAL METAL TRANSPORTER 1-RELATED"/>
    <property type="match status" value="1"/>
</dbReference>
<evidence type="ECO:0000313" key="11">
    <source>
        <dbReference type="EMBL" id="OUS39712.1"/>
    </source>
</evidence>
<dbReference type="GO" id="GO:0005886">
    <property type="term" value="C:plasma membrane"/>
    <property type="evidence" value="ECO:0007669"/>
    <property type="project" value="TreeGrafter"/>
</dbReference>
<dbReference type="InterPro" id="IPR058533">
    <property type="entry name" value="Cation_efflux_TM"/>
</dbReference>